<dbReference type="Proteomes" id="UP000050795">
    <property type="component" value="Unassembled WGS sequence"/>
</dbReference>
<protein>
    <submittedName>
        <fullName evidence="2">Uncharacterized protein</fullName>
    </submittedName>
</protein>
<evidence type="ECO:0000313" key="2">
    <source>
        <dbReference type="WBParaSite" id="TREG1_115980.1"/>
    </source>
</evidence>
<reference evidence="1" key="1">
    <citation type="submission" date="2022-06" db="EMBL/GenBank/DDBJ databases">
        <authorList>
            <person name="Berger JAMES D."/>
            <person name="Berger JAMES D."/>
        </authorList>
    </citation>
    <scope>NUCLEOTIDE SEQUENCE [LARGE SCALE GENOMIC DNA]</scope>
</reference>
<keyword evidence="1" id="KW-1185">Reference proteome</keyword>
<evidence type="ECO:0000313" key="1">
    <source>
        <dbReference type="Proteomes" id="UP000050795"/>
    </source>
</evidence>
<sequence>MYSDNASSELNRGGSDFPESVVMSAINYLDREKCSEEYGALYYHQFSCRQFSCTLCFCHNQKQVGYGGCFVYLLRTPHFVTTTSWRRRLLRSLVRWQVADPRRMALHNRRQDLLESASEVTLKNSLLTKHSKLPLKMFQWT</sequence>
<dbReference type="AlphaFoldDB" id="A0AA85IX71"/>
<organism evidence="1 2">
    <name type="scientific">Trichobilharzia regenti</name>
    <name type="common">Nasal bird schistosome</name>
    <dbReference type="NCBI Taxonomy" id="157069"/>
    <lineage>
        <taxon>Eukaryota</taxon>
        <taxon>Metazoa</taxon>
        <taxon>Spiralia</taxon>
        <taxon>Lophotrochozoa</taxon>
        <taxon>Platyhelminthes</taxon>
        <taxon>Trematoda</taxon>
        <taxon>Digenea</taxon>
        <taxon>Strigeidida</taxon>
        <taxon>Schistosomatoidea</taxon>
        <taxon>Schistosomatidae</taxon>
        <taxon>Trichobilharzia</taxon>
    </lineage>
</organism>
<reference evidence="2" key="2">
    <citation type="submission" date="2023-11" db="UniProtKB">
        <authorList>
            <consortium name="WormBaseParasite"/>
        </authorList>
    </citation>
    <scope>IDENTIFICATION</scope>
</reference>
<name>A0AA85IX71_TRIRE</name>
<dbReference type="WBParaSite" id="TREG1_115980.1">
    <property type="protein sequence ID" value="TREG1_115980.1"/>
    <property type="gene ID" value="TREG1_115980"/>
</dbReference>
<accession>A0AA85IX71</accession>
<proteinExistence type="predicted"/>